<keyword evidence="5" id="KW-0963">Cytoplasm</keyword>
<dbReference type="PROSITE" id="PS00521">
    <property type="entry name" value="P5CR"/>
    <property type="match status" value="1"/>
</dbReference>
<comment type="pathway">
    <text evidence="5 7">Amino-acid biosynthesis; L-proline biosynthesis; L-proline from L-glutamate 5-semialdehyde: step 1/1.</text>
</comment>
<keyword evidence="2 5" id="KW-0521">NADP</keyword>
<dbReference type="EMBL" id="CAJVAP010000017">
    <property type="protein sequence ID" value="CAG7613014.1"/>
    <property type="molecule type" value="Genomic_DNA"/>
</dbReference>
<sequence>MSTRDESETLPRIAMLGVGSMGGAILAGLRSPGVRVDGPIAVTAKSAASAERYADAEGVIAHATESDPEANRKAVRGAGLVVLGVKPWLIHDLLREIAEDLEPGAIVVSVAAGVTIASMEAIVGDRVSVVRAMPNTPATVGLGVTGVAGGPSAGAEAVETVRSLFATVGQVLVVREDQINAIAAVSGSGPAYLFLYVEEMTAAARRLGFTEEQAAALAEGTVVGAAELLRRSGEDPAELRRRVTSPKGTTEQAVNVLQDGGWPELFDRAFAANIRRSEELSAG</sequence>
<dbReference type="HAMAP" id="MF_01925">
    <property type="entry name" value="P5C_reductase"/>
    <property type="match status" value="1"/>
</dbReference>
<evidence type="ECO:0000256" key="6">
    <source>
        <dbReference type="NCBIfam" id="TIGR00112"/>
    </source>
</evidence>
<accession>A0A916NNH7</accession>
<comment type="similarity">
    <text evidence="1 5 7">Belongs to the pyrroline-5-carboxylate reductase family.</text>
</comment>
<dbReference type="InterPro" id="IPR053790">
    <property type="entry name" value="P5CR-like_CS"/>
</dbReference>
<keyword evidence="5 7" id="KW-0641">Proline biosynthesis</keyword>
<evidence type="ECO:0000256" key="1">
    <source>
        <dbReference type="ARBA" id="ARBA00005525"/>
    </source>
</evidence>
<keyword evidence="11" id="KW-1185">Reference proteome</keyword>
<proteinExistence type="inferred from homology"/>
<evidence type="ECO:0000256" key="4">
    <source>
        <dbReference type="ARBA" id="ARBA00058118"/>
    </source>
</evidence>
<comment type="function">
    <text evidence="4 5">Catalyzes the reduction of 1-pyrroline-5-carboxylate (PCA) to L-proline.</text>
</comment>
<evidence type="ECO:0000259" key="8">
    <source>
        <dbReference type="Pfam" id="PF03807"/>
    </source>
</evidence>
<keyword evidence="5 7" id="KW-0028">Amino-acid biosynthesis</keyword>
<dbReference type="InterPro" id="IPR028939">
    <property type="entry name" value="P5C_Rdtase_cat_N"/>
</dbReference>
<comment type="catalytic activity">
    <reaction evidence="5">
        <text>L-proline + NAD(+) = (S)-1-pyrroline-5-carboxylate + NADH + 2 H(+)</text>
        <dbReference type="Rhea" id="RHEA:14105"/>
        <dbReference type="ChEBI" id="CHEBI:15378"/>
        <dbReference type="ChEBI" id="CHEBI:17388"/>
        <dbReference type="ChEBI" id="CHEBI:57540"/>
        <dbReference type="ChEBI" id="CHEBI:57945"/>
        <dbReference type="ChEBI" id="CHEBI:60039"/>
        <dbReference type="EC" id="1.5.1.2"/>
    </reaction>
</comment>
<dbReference type="EC" id="1.5.1.2" evidence="5 6"/>
<dbReference type="FunFam" id="1.10.3730.10:FF:000001">
    <property type="entry name" value="Pyrroline-5-carboxylate reductase"/>
    <property type="match status" value="1"/>
</dbReference>
<dbReference type="AlphaFoldDB" id="A0A916NNH7"/>
<organism evidence="10 11">
    <name type="scientific">Leucobacter soli</name>
    <dbReference type="NCBI Taxonomy" id="2812850"/>
    <lineage>
        <taxon>Bacteria</taxon>
        <taxon>Bacillati</taxon>
        <taxon>Actinomycetota</taxon>
        <taxon>Actinomycetes</taxon>
        <taxon>Micrococcales</taxon>
        <taxon>Microbacteriaceae</taxon>
        <taxon>Leucobacter</taxon>
    </lineage>
</organism>
<dbReference type="PIRSF" id="PIRSF000193">
    <property type="entry name" value="Pyrrol-5-carb_rd"/>
    <property type="match status" value="1"/>
</dbReference>
<dbReference type="NCBIfam" id="TIGR00112">
    <property type="entry name" value="proC"/>
    <property type="match status" value="1"/>
</dbReference>
<feature type="domain" description="Pyrroline-5-carboxylate reductase catalytic N-terminal" evidence="8">
    <location>
        <begin position="12"/>
        <end position="113"/>
    </location>
</feature>
<dbReference type="InterPro" id="IPR000304">
    <property type="entry name" value="Pyrroline-COOH_reductase"/>
</dbReference>
<reference evidence="10" key="1">
    <citation type="submission" date="2021-06" db="EMBL/GenBank/DDBJ databases">
        <authorList>
            <person name="Criscuolo A."/>
        </authorList>
    </citation>
    <scope>NUCLEOTIDE SEQUENCE</scope>
    <source>
        <strain evidence="10">CIP111803</strain>
    </source>
</reference>
<dbReference type="RefSeq" id="WP_236022049.1">
    <property type="nucleotide sequence ID" value="NZ_CAJVAP010000017.1"/>
</dbReference>
<evidence type="ECO:0000256" key="7">
    <source>
        <dbReference type="RuleBase" id="RU003903"/>
    </source>
</evidence>
<evidence type="ECO:0000313" key="10">
    <source>
        <dbReference type="EMBL" id="CAG7613014.1"/>
    </source>
</evidence>
<feature type="domain" description="Pyrroline-5-carboxylate reductase dimerisation" evidence="9">
    <location>
        <begin position="176"/>
        <end position="280"/>
    </location>
</feature>
<dbReference type="Pfam" id="PF03807">
    <property type="entry name" value="F420_oxidored"/>
    <property type="match status" value="1"/>
</dbReference>
<dbReference type="PANTHER" id="PTHR11645:SF0">
    <property type="entry name" value="PYRROLINE-5-CARBOXYLATE REDUCTASE 3"/>
    <property type="match status" value="1"/>
</dbReference>
<comment type="caution">
    <text evidence="10">The sequence shown here is derived from an EMBL/GenBank/DDBJ whole genome shotgun (WGS) entry which is preliminary data.</text>
</comment>
<name>A0A916NNH7_9MICO</name>
<dbReference type="Pfam" id="PF14748">
    <property type="entry name" value="P5CR_dimer"/>
    <property type="match status" value="1"/>
</dbReference>
<evidence type="ECO:0000313" key="11">
    <source>
        <dbReference type="Proteomes" id="UP000693892"/>
    </source>
</evidence>
<gene>
    <name evidence="5 10" type="primary">proC</name>
    <name evidence="10" type="ORF">LEUCIP111803_01640</name>
</gene>
<evidence type="ECO:0000259" key="9">
    <source>
        <dbReference type="Pfam" id="PF14748"/>
    </source>
</evidence>
<dbReference type="PANTHER" id="PTHR11645">
    <property type="entry name" value="PYRROLINE-5-CARBOXYLATE REDUCTASE"/>
    <property type="match status" value="1"/>
</dbReference>
<evidence type="ECO:0000256" key="2">
    <source>
        <dbReference type="ARBA" id="ARBA00022857"/>
    </source>
</evidence>
<dbReference type="GO" id="GO:0055129">
    <property type="term" value="P:L-proline biosynthetic process"/>
    <property type="evidence" value="ECO:0007669"/>
    <property type="project" value="UniProtKB-UniRule"/>
</dbReference>
<dbReference type="GO" id="GO:0005737">
    <property type="term" value="C:cytoplasm"/>
    <property type="evidence" value="ECO:0007669"/>
    <property type="project" value="UniProtKB-SubCell"/>
</dbReference>
<protein>
    <recommendedName>
        <fullName evidence="5 6">Pyrroline-5-carboxylate reductase</fullName>
        <shortName evidence="5">P5C reductase</shortName>
        <shortName evidence="5">P5CR</shortName>
        <ecNumber evidence="5 6">1.5.1.2</ecNumber>
    </recommendedName>
    <alternativeName>
        <fullName evidence="5">PCA reductase</fullName>
    </alternativeName>
</protein>
<dbReference type="Proteomes" id="UP000693892">
    <property type="component" value="Unassembled WGS sequence"/>
</dbReference>
<dbReference type="GO" id="GO:0004735">
    <property type="term" value="F:pyrroline-5-carboxylate reductase activity"/>
    <property type="evidence" value="ECO:0007669"/>
    <property type="project" value="UniProtKB-UniRule"/>
</dbReference>
<comment type="subcellular location">
    <subcellularLocation>
        <location evidence="5">Cytoplasm</location>
    </subcellularLocation>
</comment>
<dbReference type="InterPro" id="IPR029036">
    <property type="entry name" value="P5CR_dimer"/>
</dbReference>
<keyword evidence="3 5" id="KW-0560">Oxidoreductase</keyword>
<comment type="catalytic activity">
    <reaction evidence="5 7">
        <text>L-proline + NADP(+) = (S)-1-pyrroline-5-carboxylate + NADPH + 2 H(+)</text>
        <dbReference type="Rhea" id="RHEA:14109"/>
        <dbReference type="ChEBI" id="CHEBI:15378"/>
        <dbReference type="ChEBI" id="CHEBI:17388"/>
        <dbReference type="ChEBI" id="CHEBI:57783"/>
        <dbReference type="ChEBI" id="CHEBI:58349"/>
        <dbReference type="ChEBI" id="CHEBI:60039"/>
        <dbReference type="EC" id="1.5.1.2"/>
    </reaction>
</comment>
<evidence type="ECO:0000256" key="5">
    <source>
        <dbReference type="HAMAP-Rule" id="MF_01925"/>
    </source>
</evidence>
<evidence type="ECO:0000256" key="3">
    <source>
        <dbReference type="ARBA" id="ARBA00023002"/>
    </source>
</evidence>